<dbReference type="OMA" id="RCAGCAF"/>
<dbReference type="CDD" id="cd22191">
    <property type="entry name" value="DPBB_RlpA_EXP_N-like"/>
    <property type="match status" value="1"/>
</dbReference>
<organism evidence="3 4">
    <name type="scientific">Cryptococcus deuterogattii (strain R265)</name>
    <name type="common">Cryptococcus gattii VGII (strain R265)</name>
    <dbReference type="NCBI Taxonomy" id="294750"/>
    <lineage>
        <taxon>Eukaryota</taxon>
        <taxon>Fungi</taxon>
        <taxon>Dikarya</taxon>
        <taxon>Basidiomycota</taxon>
        <taxon>Agaricomycotina</taxon>
        <taxon>Tremellomycetes</taxon>
        <taxon>Tremellales</taxon>
        <taxon>Cryptococcaceae</taxon>
        <taxon>Cryptococcus</taxon>
        <taxon>Cryptococcus gattii species complex</taxon>
    </lineage>
</organism>
<evidence type="ECO:0000313" key="3">
    <source>
        <dbReference type="EMBL" id="KGB79270.1"/>
    </source>
</evidence>
<dbReference type="InterPro" id="IPR051477">
    <property type="entry name" value="Expansin_CellWall"/>
</dbReference>
<dbReference type="InterPro" id="IPR036908">
    <property type="entry name" value="RlpA-like_sf"/>
</dbReference>
<keyword evidence="4" id="KW-1185">Reference proteome</keyword>
<evidence type="ECO:0008006" key="5">
    <source>
        <dbReference type="Google" id="ProtNLM"/>
    </source>
</evidence>
<name>A0A095CFU7_CRYD2</name>
<reference evidence="3 4" key="1">
    <citation type="journal article" date="2011" name="MBio">
        <title>Genome variation in Cryptococcus gattii, an emerging pathogen of immunocompetent hosts.</title>
        <authorList>
            <person name="D'Souza C.A."/>
            <person name="Kronstad J.W."/>
            <person name="Taylor G."/>
            <person name="Warren R."/>
            <person name="Yuen M."/>
            <person name="Hu G."/>
            <person name="Jung W.H."/>
            <person name="Sham A."/>
            <person name="Kidd S.E."/>
            <person name="Tangen K."/>
            <person name="Lee N."/>
            <person name="Zeilmaker T."/>
            <person name="Sawkins J."/>
            <person name="McVicker G."/>
            <person name="Shah S."/>
            <person name="Gnerre S."/>
            <person name="Griggs A."/>
            <person name="Zeng Q."/>
            <person name="Bartlett K."/>
            <person name="Li W."/>
            <person name="Wang X."/>
            <person name="Heitman J."/>
            <person name="Stajich J.E."/>
            <person name="Fraser J.A."/>
            <person name="Meyer W."/>
            <person name="Carter D."/>
            <person name="Schein J."/>
            <person name="Krzywinski M."/>
            <person name="Kwon-Chung K.J."/>
            <person name="Varma A."/>
            <person name="Wang J."/>
            <person name="Brunham R."/>
            <person name="Fyfe M."/>
            <person name="Ouellette B.F."/>
            <person name="Siddiqui A."/>
            <person name="Marra M."/>
            <person name="Jones S."/>
            <person name="Holt R."/>
            <person name="Birren B.W."/>
            <person name="Galagan J.E."/>
            <person name="Cuomo C.A."/>
        </authorList>
    </citation>
    <scope>NUCLEOTIDE SEQUENCE [LARGE SCALE GENOMIC DNA]</scope>
    <source>
        <strain evidence="3 4">R265</strain>
    </source>
</reference>
<reference evidence="3 4" key="2">
    <citation type="journal article" date="2018" name="Proc. Natl. Acad. Sci.">
        <title>RNAi is a critical determinant of centromere evolution in closely related fungi.</title>
        <authorList>
            <person name="Yadav V."/>
            <person name="Sun S."/>
            <person name="Billmyre R.B."/>
            <person name="Thimmappa B.C."/>
            <person name="Shea T."/>
            <person name="Lintner R."/>
            <person name="Bakkeren G."/>
            <person name="Cuomo C.A."/>
            <person name="Heitman J."/>
            <person name="Sanyal K."/>
        </authorList>
    </citation>
    <scope>NUCLEOTIDE SEQUENCE [LARGE SCALE GENOMIC DNA]</scope>
    <source>
        <strain evidence="3 4">R265</strain>
    </source>
</reference>
<evidence type="ECO:0000256" key="1">
    <source>
        <dbReference type="ARBA" id="ARBA00022729"/>
    </source>
</evidence>
<protein>
    <recommendedName>
        <fullName evidence="5">Barwin domain-containing protein</fullName>
    </recommendedName>
</protein>
<dbReference type="Gene3D" id="2.40.40.10">
    <property type="entry name" value="RlpA-like domain"/>
    <property type="match status" value="1"/>
</dbReference>
<evidence type="ECO:0000256" key="2">
    <source>
        <dbReference type="SAM" id="SignalP"/>
    </source>
</evidence>
<feature type="chain" id="PRO_5001905837" description="Barwin domain-containing protein" evidence="2">
    <location>
        <begin position="19"/>
        <end position="124"/>
    </location>
</feature>
<dbReference type="PANTHER" id="PTHR31836">
    <property type="match status" value="1"/>
</dbReference>
<dbReference type="SUPFAM" id="SSF50685">
    <property type="entry name" value="Barwin-like endoglucanases"/>
    <property type="match status" value="1"/>
</dbReference>
<feature type="signal peptide" evidence="2">
    <location>
        <begin position="1"/>
        <end position="18"/>
    </location>
</feature>
<dbReference type="AlphaFoldDB" id="A0A095CFU7"/>
<sequence length="124" mass="13194">MFTKAIFATLAALSLVSAAPSFEKRDDSQGTATYYSASGLGACGSSISDSDYIVAMNSAQYDSSVCNKQIWAWNAATQKLAFATVVDECPSCSSGDLDMSTSLFSYLSDGNLDEGVFNVKWNYA</sequence>
<dbReference type="EMBL" id="CP025771">
    <property type="protein sequence ID" value="KGB79270.1"/>
    <property type="molecule type" value="Genomic_DNA"/>
</dbReference>
<accession>A0A095CFU7</accession>
<dbReference type="HOGENOM" id="CLU_047639_6_0_1"/>
<dbReference type="RefSeq" id="XP_062884954.1">
    <property type="nucleotide sequence ID" value="XM_063028999.1"/>
</dbReference>
<evidence type="ECO:0000313" key="4">
    <source>
        <dbReference type="Proteomes" id="UP000029445"/>
    </source>
</evidence>
<dbReference type="Proteomes" id="UP000029445">
    <property type="component" value="Chromosome 13"/>
</dbReference>
<dbReference type="PANTHER" id="PTHR31836:SF25">
    <property type="entry name" value="RLPA-LIKE PROTEIN DOUBLE-PSI BETA-BARREL DOMAIN-CONTAINING PROTEIN"/>
    <property type="match status" value="1"/>
</dbReference>
<proteinExistence type="predicted"/>
<dbReference type="GeneID" id="88181274"/>
<gene>
    <name evidence="3" type="ORF">CNBG_5108</name>
</gene>
<keyword evidence="1 2" id="KW-0732">Signal</keyword>
<dbReference type="STRING" id="294750.A0A095CFU7"/>
<dbReference type="VEuPathDB" id="FungiDB:CNBG_5108"/>
<dbReference type="OrthoDB" id="623670at2759"/>
<dbReference type="KEGG" id="cdeu:CNBG_5108"/>